<dbReference type="Pfam" id="PF19086">
    <property type="entry name" value="Terpene_syn_C_2"/>
    <property type="match status" value="1"/>
</dbReference>
<dbReference type="Proteomes" id="UP000177622">
    <property type="component" value="Unassembled WGS sequence"/>
</dbReference>
<dbReference type="OrthoDB" id="3004402at2759"/>
<dbReference type="EMBL" id="LXJU01000006">
    <property type="protein sequence ID" value="OGE54189.1"/>
    <property type="molecule type" value="Genomic_DNA"/>
</dbReference>
<dbReference type="InterPro" id="IPR008949">
    <property type="entry name" value="Isoprenoid_synthase_dom_sf"/>
</dbReference>
<dbReference type="SUPFAM" id="SSF48576">
    <property type="entry name" value="Terpenoid synthases"/>
    <property type="match status" value="1"/>
</dbReference>
<name>A0A1F5LMN7_PENAI</name>
<accession>A0A1F5LMN7</accession>
<dbReference type="Gene3D" id="1.10.600.10">
    <property type="entry name" value="Farnesyl Diphosphate Synthase"/>
    <property type="match status" value="1"/>
</dbReference>
<gene>
    <name evidence="1" type="ORF">PENARI_c006G01091</name>
</gene>
<keyword evidence="2" id="KW-1185">Reference proteome</keyword>
<proteinExistence type="predicted"/>
<comment type="caution">
    <text evidence="1">The sequence shown here is derived from an EMBL/GenBank/DDBJ whole genome shotgun (WGS) entry which is preliminary data.</text>
</comment>
<dbReference type="RefSeq" id="XP_022489626.1">
    <property type="nucleotide sequence ID" value="XM_022630139.1"/>
</dbReference>
<evidence type="ECO:0008006" key="3">
    <source>
        <dbReference type="Google" id="ProtNLM"/>
    </source>
</evidence>
<organism evidence="1 2">
    <name type="scientific">Penicillium arizonense</name>
    <dbReference type="NCBI Taxonomy" id="1835702"/>
    <lineage>
        <taxon>Eukaryota</taxon>
        <taxon>Fungi</taxon>
        <taxon>Dikarya</taxon>
        <taxon>Ascomycota</taxon>
        <taxon>Pezizomycotina</taxon>
        <taxon>Eurotiomycetes</taxon>
        <taxon>Eurotiomycetidae</taxon>
        <taxon>Eurotiales</taxon>
        <taxon>Aspergillaceae</taxon>
        <taxon>Penicillium</taxon>
    </lineage>
</organism>
<evidence type="ECO:0000313" key="2">
    <source>
        <dbReference type="Proteomes" id="UP000177622"/>
    </source>
</evidence>
<dbReference type="AlphaFoldDB" id="A0A1F5LMN7"/>
<dbReference type="GeneID" id="34574873"/>
<sequence>MAFMHDDVIEYSENCETVVDGILSNWPDDLLDKNALKIFKVPAFEELANEIIGEDKLLGEELLKGFIIWVQHTHSYNQIRRTDFNFGCLEDYLVYRCRDVGIEFALGMIKFGYDANVPVSHTYILSNLIHLYNLHMGLVNDLYSFDKEKRDETNGAVMINAVDVLQRSRKIPLEEAKGLIRKMIWQLEIQMHEESVSIERFGILTQDQHRLVRGLMESAAGNIFYSAVQKRYGGELAALH</sequence>
<reference evidence="1 2" key="1">
    <citation type="journal article" date="2016" name="Sci. Rep.">
        <title>Penicillium arizonense, a new, genome sequenced fungal species, reveals a high chemical diversity in secreted metabolites.</title>
        <authorList>
            <person name="Grijseels S."/>
            <person name="Nielsen J.C."/>
            <person name="Randelovic M."/>
            <person name="Nielsen J."/>
            <person name="Nielsen K.F."/>
            <person name="Workman M."/>
            <person name="Frisvad J.C."/>
        </authorList>
    </citation>
    <scope>NUCLEOTIDE SEQUENCE [LARGE SCALE GENOMIC DNA]</scope>
    <source>
        <strain evidence="1 2">CBS 141311</strain>
    </source>
</reference>
<protein>
    <recommendedName>
        <fullName evidence="3">Terpene synthase</fullName>
    </recommendedName>
</protein>
<evidence type="ECO:0000313" key="1">
    <source>
        <dbReference type="EMBL" id="OGE54189.1"/>
    </source>
</evidence>